<organism evidence="2 3">
    <name type="scientific">Hoeflea marina</name>
    <dbReference type="NCBI Taxonomy" id="274592"/>
    <lineage>
        <taxon>Bacteria</taxon>
        <taxon>Pseudomonadati</taxon>
        <taxon>Pseudomonadota</taxon>
        <taxon>Alphaproteobacteria</taxon>
        <taxon>Hyphomicrobiales</taxon>
        <taxon>Rhizobiaceae</taxon>
        <taxon>Hoeflea</taxon>
    </lineage>
</organism>
<feature type="signal peptide" evidence="1">
    <location>
        <begin position="1"/>
        <end position="33"/>
    </location>
</feature>
<proteinExistence type="predicted"/>
<dbReference type="AlphaFoldDB" id="A0A317PMY7"/>
<feature type="chain" id="PRO_5016404105" description="DUF3828 domain-containing protein" evidence="1">
    <location>
        <begin position="34"/>
        <end position="159"/>
    </location>
</feature>
<sequence length="159" mass="17809">MVLTGSRTNRSRDVLKFLASISLLALTCAPAMAGDASEVVKAFYADPGSEYQLENRDRFVDPVLKFLVDSDAAWNRDETVCIDFVFSIDGQDFDLEEITRTLKLDETVNGDTARVMAHFTNFDNPTEVEWTLVHSSAGWQVSDIASLTNEWRVSDMTCQ</sequence>
<gene>
    <name evidence="2" type="ORF">DFR52_102292</name>
</gene>
<evidence type="ECO:0000313" key="2">
    <source>
        <dbReference type="EMBL" id="PWW01629.1"/>
    </source>
</evidence>
<keyword evidence="3" id="KW-1185">Reference proteome</keyword>
<dbReference type="Proteomes" id="UP000246352">
    <property type="component" value="Unassembled WGS sequence"/>
</dbReference>
<comment type="caution">
    <text evidence="2">The sequence shown here is derived from an EMBL/GenBank/DDBJ whole genome shotgun (WGS) entry which is preliminary data.</text>
</comment>
<reference evidence="2 3" key="1">
    <citation type="submission" date="2018-05" db="EMBL/GenBank/DDBJ databases">
        <title>Genomic Encyclopedia of Type Strains, Phase IV (KMG-IV): sequencing the most valuable type-strain genomes for metagenomic binning, comparative biology and taxonomic classification.</title>
        <authorList>
            <person name="Goeker M."/>
        </authorList>
    </citation>
    <scope>NUCLEOTIDE SEQUENCE [LARGE SCALE GENOMIC DNA]</scope>
    <source>
        <strain evidence="2 3">DSM 16791</strain>
    </source>
</reference>
<name>A0A317PMY7_9HYPH</name>
<protein>
    <recommendedName>
        <fullName evidence="4">DUF3828 domain-containing protein</fullName>
    </recommendedName>
</protein>
<dbReference type="Gene3D" id="3.10.450.50">
    <property type="match status" value="1"/>
</dbReference>
<evidence type="ECO:0008006" key="4">
    <source>
        <dbReference type="Google" id="ProtNLM"/>
    </source>
</evidence>
<evidence type="ECO:0000256" key="1">
    <source>
        <dbReference type="SAM" id="SignalP"/>
    </source>
</evidence>
<accession>A0A317PMY7</accession>
<dbReference type="EMBL" id="QGTR01000002">
    <property type="protein sequence ID" value="PWW01629.1"/>
    <property type="molecule type" value="Genomic_DNA"/>
</dbReference>
<evidence type="ECO:0000313" key="3">
    <source>
        <dbReference type="Proteomes" id="UP000246352"/>
    </source>
</evidence>
<keyword evidence="1" id="KW-0732">Signal</keyword>